<feature type="coiled-coil region" evidence="1">
    <location>
        <begin position="180"/>
        <end position="214"/>
    </location>
</feature>
<evidence type="ECO:0000256" key="2">
    <source>
        <dbReference type="SAM" id="MobiDB-lite"/>
    </source>
</evidence>
<sequence>MAGEHDFEEWDEEFLKEAIQSTEAAVCSSSLNPIQPPPKLFLPPPPPHYAPHISYSPPRELSQRVKEDNHRNFPVMGFDCPVSLNGINRGLNTAPSFPHSSRLHDEDKCSKQQEINQLKVSSPRELSQSVKEDNHRNFPVKGFDCPVSMNGINRGLNSAPPFPHSSLLHDEDKCSKQQEINRLKEELGRVSKVLTNLEQECLELRKDREKNEEHLRSVLPVNGSKHPEAFCTKKSNLKNKDPSEDSNHSTIIHPGSKGVIPCKAVGVQTDDQELRIKKSLSVTNHSRKLADIWEPGNDQQPRNNLVSKLFVACGADLQVLFGCLGLNIPSKKTTTKMESFNHDLLDMAPNHRIQSVEAAKVSHLYLTLTKVSYDIGRLDDLLEALVTLCHVQNKMIVHRSLCVLHVVLKHILVMENKGCGRDNVIVNEKHSEARHLFPDNPHHPVLSSLINAKKVGDSSSFKWFSYYQTMHQIIMTHSEEVIRVEAVSIMNILLLRTDAYKERQMYGEVPVFETISQLLRKEAGVAVQKQTVDLLYLLLNCPSLMLMFCSSCKEEGTSSDIPTTSTETAPAFKGTGAILEGLADCLASRGNGAPKTLVLKLQRNAIIVVAFLASSGRRGFEFLLGRDPCSRRSKFLFLILQILASEIDVEEASSSSSKACDDCRERTLVIREALILLNRVASNPQYSTPVLRLLTNRRGDMACLTVDIATRLEKEDSDAKTTSSLFEAIPTISILKSPLSTTSLRTLLRSYTDEGGRQTMVVEDDGRIVEVAEDILQHS</sequence>
<proteinExistence type="predicted"/>
<gene>
    <name evidence="3" type="ORF">LSALG_LOCUS28501</name>
</gene>
<keyword evidence="1" id="KW-0175">Coiled coil</keyword>
<feature type="compositionally biased region" description="Basic and acidic residues" evidence="2">
    <location>
        <begin position="238"/>
        <end position="247"/>
    </location>
</feature>
<dbReference type="PANTHER" id="PTHR35761:SF1">
    <property type="entry name" value="PROTEIN SENSITIVE TO UV 2"/>
    <property type="match status" value="1"/>
</dbReference>
<dbReference type="GO" id="GO:0006974">
    <property type="term" value="P:DNA damage response"/>
    <property type="evidence" value="ECO:0007669"/>
    <property type="project" value="InterPro"/>
</dbReference>
<accession>A0AA36EAJ2</accession>
<dbReference type="PANTHER" id="PTHR35761">
    <property type="entry name" value="ATR INTERACTING PROTEIN"/>
    <property type="match status" value="1"/>
</dbReference>
<name>A0AA36EAJ2_LACSI</name>
<protein>
    <submittedName>
        <fullName evidence="3">Uncharacterized protein</fullName>
    </submittedName>
</protein>
<keyword evidence="4" id="KW-1185">Reference proteome</keyword>
<evidence type="ECO:0000256" key="1">
    <source>
        <dbReference type="SAM" id="Coils"/>
    </source>
</evidence>
<dbReference type="EMBL" id="OX465082">
    <property type="protein sequence ID" value="CAI9289256.1"/>
    <property type="molecule type" value="Genomic_DNA"/>
</dbReference>
<dbReference type="Proteomes" id="UP001177003">
    <property type="component" value="Chromosome 6"/>
</dbReference>
<evidence type="ECO:0000313" key="4">
    <source>
        <dbReference type="Proteomes" id="UP001177003"/>
    </source>
</evidence>
<dbReference type="InterPro" id="IPR044952">
    <property type="entry name" value="SUV2"/>
</dbReference>
<dbReference type="AlphaFoldDB" id="A0AA36EAJ2"/>
<evidence type="ECO:0000313" key="3">
    <source>
        <dbReference type="EMBL" id="CAI9289256.1"/>
    </source>
</evidence>
<organism evidence="3 4">
    <name type="scientific">Lactuca saligna</name>
    <name type="common">Willowleaf lettuce</name>
    <dbReference type="NCBI Taxonomy" id="75948"/>
    <lineage>
        <taxon>Eukaryota</taxon>
        <taxon>Viridiplantae</taxon>
        <taxon>Streptophyta</taxon>
        <taxon>Embryophyta</taxon>
        <taxon>Tracheophyta</taxon>
        <taxon>Spermatophyta</taxon>
        <taxon>Magnoliopsida</taxon>
        <taxon>eudicotyledons</taxon>
        <taxon>Gunneridae</taxon>
        <taxon>Pentapetalae</taxon>
        <taxon>asterids</taxon>
        <taxon>campanulids</taxon>
        <taxon>Asterales</taxon>
        <taxon>Asteraceae</taxon>
        <taxon>Cichorioideae</taxon>
        <taxon>Cichorieae</taxon>
        <taxon>Lactucinae</taxon>
        <taxon>Lactuca</taxon>
    </lineage>
</organism>
<reference evidence="3" key="1">
    <citation type="submission" date="2023-04" db="EMBL/GenBank/DDBJ databases">
        <authorList>
            <person name="Vijverberg K."/>
            <person name="Xiong W."/>
            <person name="Schranz E."/>
        </authorList>
    </citation>
    <scope>NUCLEOTIDE SEQUENCE</scope>
</reference>
<feature type="region of interest" description="Disordered" evidence="2">
    <location>
        <begin position="234"/>
        <end position="253"/>
    </location>
</feature>